<feature type="region of interest" description="Disordered" evidence="1">
    <location>
        <begin position="171"/>
        <end position="198"/>
    </location>
</feature>
<organism evidence="2 3">
    <name type="scientific">Microthlaspi erraticum</name>
    <dbReference type="NCBI Taxonomy" id="1685480"/>
    <lineage>
        <taxon>Eukaryota</taxon>
        <taxon>Viridiplantae</taxon>
        <taxon>Streptophyta</taxon>
        <taxon>Embryophyta</taxon>
        <taxon>Tracheophyta</taxon>
        <taxon>Spermatophyta</taxon>
        <taxon>Magnoliopsida</taxon>
        <taxon>eudicotyledons</taxon>
        <taxon>Gunneridae</taxon>
        <taxon>Pentapetalae</taxon>
        <taxon>rosids</taxon>
        <taxon>malvids</taxon>
        <taxon>Brassicales</taxon>
        <taxon>Brassicaceae</taxon>
        <taxon>Coluteocarpeae</taxon>
        <taxon>Microthlaspi</taxon>
    </lineage>
</organism>
<keyword evidence="3" id="KW-1185">Reference proteome</keyword>
<sequence>MAVTHGGGAIDQEPPDRSLVQVSHFQPRELNTIRSDKPGTHQASRFNAGGKAKKVIDLNKQAEEDGNLDLNVAADTLGVTYSMQKVDKGISQWNSMGLDYLRSKETYERLKEQIQNSDEQNRFPYLTKEDTTSLPGFQNSELIAVCRSAAAILGNKMCKIDHNLVSQPISDAHSNVPSASAISEDQEKPDQELYPNNEGHGLDDGFAKFASPEYYDVDLEWTRLGGDRLTFTEMLCNEDEP</sequence>
<gene>
    <name evidence="2" type="ORF">MERR_LOCUS43707</name>
</gene>
<evidence type="ECO:0000256" key="1">
    <source>
        <dbReference type="SAM" id="MobiDB-lite"/>
    </source>
</evidence>
<comment type="caution">
    <text evidence="2">The sequence shown here is derived from an EMBL/GenBank/DDBJ whole genome shotgun (WGS) entry which is preliminary data.</text>
</comment>
<dbReference type="Proteomes" id="UP000467841">
    <property type="component" value="Unassembled WGS sequence"/>
</dbReference>
<feature type="compositionally biased region" description="Polar residues" evidence="1">
    <location>
        <begin position="171"/>
        <end position="183"/>
    </location>
</feature>
<dbReference type="EMBL" id="CACVBM020001640">
    <property type="protein sequence ID" value="CAA7056471.1"/>
    <property type="molecule type" value="Genomic_DNA"/>
</dbReference>
<dbReference type="OrthoDB" id="1743261at2759"/>
<proteinExistence type="predicted"/>
<protein>
    <submittedName>
        <fullName evidence="2">Uncharacterized protein</fullName>
    </submittedName>
</protein>
<name>A0A6D2KWF2_9BRAS</name>
<accession>A0A6D2KWF2</accession>
<evidence type="ECO:0000313" key="3">
    <source>
        <dbReference type="Proteomes" id="UP000467841"/>
    </source>
</evidence>
<dbReference type="AlphaFoldDB" id="A0A6D2KWF2"/>
<evidence type="ECO:0000313" key="2">
    <source>
        <dbReference type="EMBL" id="CAA7056471.1"/>
    </source>
</evidence>
<reference evidence="2" key="1">
    <citation type="submission" date="2020-01" db="EMBL/GenBank/DDBJ databases">
        <authorList>
            <person name="Mishra B."/>
        </authorList>
    </citation>
    <scope>NUCLEOTIDE SEQUENCE [LARGE SCALE GENOMIC DNA]</scope>
</reference>